<dbReference type="SUPFAM" id="SSF74653">
    <property type="entry name" value="TolA/TonB C-terminal domain"/>
    <property type="match status" value="1"/>
</dbReference>
<evidence type="ECO:0000313" key="13">
    <source>
        <dbReference type="EMBL" id="PJG82856.1"/>
    </source>
</evidence>
<organism evidence="13 14">
    <name type="scientific">Caviibacterium pharyngocola</name>
    <dbReference type="NCBI Taxonomy" id="28159"/>
    <lineage>
        <taxon>Bacteria</taxon>
        <taxon>Pseudomonadati</taxon>
        <taxon>Pseudomonadota</taxon>
        <taxon>Gammaproteobacteria</taxon>
        <taxon>Pasteurellales</taxon>
        <taxon>Pasteurellaceae</taxon>
        <taxon>Caviibacterium</taxon>
    </lineage>
</organism>
<evidence type="ECO:0000256" key="6">
    <source>
        <dbReference type="ARBA" id="ARBA00022692"/>
    </source>
</evidence>
<dbReference type="InterPro" id="IPR003538">
    <property type="entry name" value="TonB"/>
</dbReference>
<dbReference type="GO" id="GO:0015031">
    <property type="term" value="P:protein transport"/>
    <property type="evidence" value="ECO:0007669"/>
    <property type="project" value="UniProtKB-UniRule"/>
</dbReference>
<evidence type="ECO:0000256" key="5">
    <source>
        <dbReference type="ARBA" id="ARBA00022519"/>
    </source>
</evidence>
<dbReference type="GO" id="GO:0015891">
    <property type="term" value="P:siderophore transport"/>
    <property type="evidence" value="ECO:0007669"/>
    <property type="project" value="InterPro"/>
</dbReference>
<dbReference type="GO" id="GO:0055085">
    <property type="term" value="P:transmembrane transport"/>
    <property type="evidence" value="ECO:0007669"/>
    <property type="project" value="InterPro"/>
</dbReference>
<dbReference type="NCBIfam" id="TIGR01352">
    <property type="entry name" value="tonB_Cterm"/>
    <property type="match status" value="1"/>
</dbReference>
<dbReference type="InterPro" id="IPR006260">
    <property type="entry name" value="TonB/TolA_C"/>
</dbReference>
<comment type="function">
    <text evidence="10">Interacts with outer membrane receptor proteins that carry out high-affinity binding and energy dependent uptake into the periplasmic space of specific substrates. It could act to transduce energy from the cytoplasmic membrane to specific energy-requiring processes in the outer membrane, resulting in the release into the periplasm of ligands bound by these outer membrane proteins.</text>
</comment>
<dbReference type="Proteomes" id="UP000230282">
    <property type="component" value="Unassembled WGS sequence"/>
</dbReference>
<dbReference type="PRINTS" id="PR01374">
    <property type="entry name" value="TONBPROTEIN"/>
</dbReference>
<reference evidence="13 14" key="1">
    <citation type="submission" date="2017-11" db="EMBL/GenBank/DDBJ databases">
        <title>Reclassification of Bisgaard taxon 5 as Caviibacterium pharyngocola gen. nov., sp. nov.</title>
        <authorList>
            <person name="Christensen H."/>
        </authorList>
    </citation>
    <scope>NUCLEOTIDE SEQUENCE [LARGE SCALE GENOMIC DNA]</scope>
    <source>
        <strain evidence="13 14">7_3</strain>
    </source>
</reference>
<evidence type="ECO:0000256" key="10">
    <source>
        <dbReference type="RuleBase" id="RU362123"/>
    </source>
</evidence>
<dbReference type="PANTHER" id="PTHR33446:SF2">
    <property type="entry name" value="PROTEIN TONB"/>
    <property type="match status" value="1"/>
</dbReference>
<dbReference type="PROSITE" id="PS52015">
    <property type="entry name" value="TONB_CTD"/>
    <property type="match status" value="1"/>
</dbReference>
<dbReference type="InterPro" id="IPR051045">
    <property type="entry name" value="TonB-dependent_transducer"/>
</dbReference>
<keyword evidence="6" id="KW-0812">Transmembrane</keyword>
<evidence type="ECO:0000256" key="4">
    <source>
        <dbReference type="ARBA" id="ARBA00022475"/>
    </source>
</evidence>
<feature type="compositionally biased region" description="Basic and acidic residues" evidence="11">
    <location>
        <begin position="84"/>
        <end position="137"/>
    </location>
</feature>
<evidence type="ECO:0000256" key="1">
    <source>
        <dbReference type="ARBA" id="ARBA00004383"/>
    </source>
</evidence>
<evidence type="ECO:0000256" key="3">
    <source>
        <dbReference type="ARBA" id="ARBA00022448"/>
    </source>
</evidence>
<evidence type="ECO:0000259" key="12">
    <source>
        <dbReference type="PROSITE" id="PS52015"/>
    </source>
</evidence>
<comment type="caution">
    <text evidence="13">The sequence shown here is derived from an EMBL/GenBank/DDBJ whole genome shotgun (WGS) entry which is preliminary data.</text>
</comment>
<keyword evidence="3 10" id="KW-0813">Transport</keyword>
<sequence>MANKHRSWLGFWLSLLFHSAVIGALFYTVKSDSASAYQAQVTDTNISMEMIMGMVEETPPEPEQVSEPEPVVQETLPDPTVKPLPEKPKEPEKKKEKPKEKPKLQEKPKDKPKEKPKKPVDSAMPKGERTIKSEHKVNSAASAPAKATTDNQNLAGSGASADELNAYRSALRREIERHKRYPQRAKMMRKQGVVNVNFTLGADGGLTNVRVGQSSGAEDLDTAAVAAVQNARSIGPRPKGMDANISVPISFKLQ</sequence>
<dbReference type="GO" id="GO:0031992">
    <property type="term" value="F:energy transducer activity"/>
    <property type="evidence" value="ECO:0007669"/>
    <property type="project" value="InterPro"/>
</dbReference>
<dbReference type="GO" id="GO:0030288">
    <property type="term" value="C:outer membrane-bounded periplasmic space"/>
    <property type="evidence" value="ECO:0007669"/>
    <property type="project" value="InterPro"/>
</dbReference>
<dbReference type="Gene3D" id="3.30.1150.10">
    <property type="match status" value="1"/>
</dbReference>
<keyword evidence="7 10" id="KW-0653">Protein transport</keyword>
<keyword evidence="10" id="KW-0735">Signal-anchor</keyword>
<keyword evidence="14" id="KW-1185">Reference proteome</keyword>
<dbReference type="InterPro" id="IPR037682">
    <property type="entry name" value="TonB_C"/>
</dbReference>
<dbReference type="PANTHER" id="PTHR33446">
    <property type="entry name" value="PROTEIN TONB-RELATED"/>
    <property type="match status" value="1"/>
</dbReference>
<keyword evidence="4 10" id="KW-1003">Cell membrane</keyword>
<evidence type="ECO:0000256" key="7">
    <source>
        <dbReference type="ARBA" id="ARBA00022927"/>
    </source>
</evidence>
<keyword evidence="8" id="KW-1133">Transmembrane helix</keyword>
<dbReference type="Pfam" id="PF03544">
    <property type="entry name" value="TonB_C"/>
    <property type="match status" value="1"/>
</dbReference>
<accession>A0A2M8RVD8</accession>
<evidence type="ECO:0000256" key="9">
    <source>
        <dbReference type="ARBA" id="ARBA00023136"/>
    </source>
</evidence>
<protein>
    <recommendedName>
        <fullName evidence="10">Protein TonB</fullName>
    </recommendedName>
</protein>
<evidence type="ECO:0000256" key="2">
    <source>
        <dbReference type="ARBA" id="ARBA00006555"/>
    </source>
</evidence>
<comment type="subcellular location">
    <subcellularLocation>
        <location evidence="1 10">Cell inner membrane</location>
        <topology evidence="1 10">Single-pass membrane protein</topology>
        <orientation evidence="1 10">Periplasmic side</orientation>
    </subcellularLocation>
</comment>
<feature type="region of interest" description="Disordered" evidence="11">
    <location>
        <begin position="58"/>
        <end position="157"/>
    </location>
</feature>
<dbReference type="OrthoDB" id="9115347at2"/>
<keyword evidence="9" id="KW-0472">Membrane</keyword>
<feature type="domain" description="TonB C-terminal" evidence="12">
    <location>
        <begin position="166"/>
        <end position="254"/>
    </location>
</feature>
<dbReference type="GO" id="GO:0098797">
    <property type="term" value="C:plasma membrane protein complex"/>
    <property type="evidence" value="ECO:0007669"/>
    <property type="project" value="TreeGrafter"/>
</dbReference>
<comment type="similarity">
    <text evidence="2 10">Belongs to the TonB family.</text>
</comment>
<evidence type="ECO:0000256" key="11">
    <source>
        <dbReference type="SAM" id="MobiDB-lite"/>
    </source>
</evidence>
<proteinExistence type="inferred from homology"/>
<evidence type="ECO:0000313" key="14">
    <source>
        <dbReference type="Proteomes" id="UP000230282"/>
    </source>
</evidence>
<keyword evidence="5 10" id="KW-0997">Cell inner membrane</keyword>
<dbReference type="AlphaFoldDB" id="A0A2M8RVD8"/>
<name>A0A2M8RVD8_9PAST</name>
<evidence type="ECO:0000256" key="8">
    <source>
        <dbReference type="ARBA" id="ARBA00022989"/>
    </source>
</evidence>
<dbReference type="RefSeq" id="WP_100296547.1">
    <property type="nucleotide sequence ID" value="NZ_PHGZ01000013.1"/>
</dbReference>
<gene>
    <name evidence="13" type="ORF">CVP04_05670</name>
</gene>
<dbReference type="EMBL" id="PHGZ01000013">
    <property type="protein sequence ID" value="PJG82856.1"/>
    <property type="molecule type" value="Genomic_DNA"/>
</dbReference>